<evidence type="ECO:0008006" key="12">
    <source>
        <dbReference type="Google" id="ProtNLM"/>
    </source>
</evidence>
<organism evidence="11">
    <name type="scientific">marine metagenome</name>
    <dbReference type="NCBI Taxonomy" id="408172"/>
    <lineage>
        <taxon>unclassified sequences</taxon>
        <taxon>metagenomes</taxon>
        <taxon>ecological metagenomes</taxon>
    </lineage>
</organism>
<feature type="compositionally biased region" description="Low complexity" evidence="9">
    <location>
        <begin position="91"/>
        <end position="103"/>
    </location>
</feature>
<evidence type="ECO:0000256" key="10">
    <source>
        <dbReference type="SAM" id="Phobius"/>
    </source>
</evidence>
<dbReference type="EMBL" id="UINC01214963">
    <property type="protein sequence ID" value="SVE40430.1"/>
    <property type="molecule type" value="Genomic_DNA"/>
</dbReference>
<protein>
    <recommendedName>
        <fullName evidence="12">Sec-independent protein translocase protein TatA</fullName>
    </recommendedName>
</protein>
<evidence type="ECO:0000256" key="2">
    <source>
        <dbReference type="ARBA" id="ARBA00022448"/>
    </source>
</evidence>
<reference evidence="11" key="1">
    <citation type="submission" date="2018-05" db="EMBL/GenBank/DDBJ databases">
        <authorList>
            <person name="Lanie J.A."/>
            <person name="Ng W.-L."/>
            <person name="Kazmierczak K.M."/>
            <person name="Andrzejewski T.M."/>
            <person name="Davidsen T.M."/>
            <person name="Wayne K.J."/>
            <person name="Tettelin H."/>
            <person name="Glass J.I."/>
            <person name="Rusch D."/>
            <person name="Podicherti R."/>
            <person name="Tsui H.-C.T."/>
            <person name="Winkler M.E."/>
        </authorList>
    </citation>
    <scope>NUCLEOTIDE SEQUENCE</scope>
</reference>
<keyword evidence="3" id="KW-1003">Cell membrane</keyword>
<evidence type="ECO:0000256" key="3">
    <source>
        <dbReference type="ARBA" id="ARBA00022475"/>
    </source>
</evidence>
<evidence type="ECO:0000313" key="11">
    <source>
        <dbReference type="EMBL" id="SVE40430.1"/>
    </source>
</evidence>
<proteinExistence type="inferred from homology"/>
<dbReference type="PRINTS" id="PR01506">
    <property type="entry name" value="TATBPROTEIN"/>
</dbReference>
<keyword evidence="7" id="KW-0811">Translocation</keyword>
<dbReference type="HAMAP" id="MF_00236">
    <property type="entry name" value="TatA_E"/>
    <property type="match status" value="1"/>
</dbReference>
<feature type="compositionally biased region" description="Basic and acidic residues" evidence="9">
    <location>
        <begin position="50"/>
        <end position="89"/>
    </location>
</feature>
<comment type="subcellular location">
    <subcellularLocation>
        <location evidence="1">Cell membrane</location>
        <topology evidence="1">Single-pass membrane protein</topology>
    </subcellularLocation>
</comment>
<evidence type="ECO:0000256" key="6">
    <source>
        <dbReference type="ARBA" id="ARBA00022989"/>
    </source>
</evidence>
<feature type="transmembrane region" description="Helical" evidence="10">
    <location>
        <begin position="6"/>
        <end position="27"/>
    </location>
</feature>
<dbReference type="NCBIfam" id="TIGR01411">
    <property type="entry name" value="tatAE"/>
    <property type="match status" value="1"/>
</dbReference>
<dbReference type="PANTHER" id="PTHR42982">
    <property type="entry name" value="SEC-INDEPENDENT PROTEIN TRANSLOCASE PROTEIN TATA"/>
    <property type="match status" value="1"/>
</dbReference>
<dbReference type="InterPro" id="IPR006312">
    <property type="entry name" value="TatA/E"/>
</dbReference>
<feature type="region of interest" description="Disordered" evidence="9">
    <location>
        <begin position="50"/>
        <end position="103"/>
    </location>
</feature>
<keyword evidence="6 10" id="KW-1133">Transmembrane helix</keyword>
<gene>
    <name evidence="11" type="ORF">METZ01_LOCUS493284</name>
</gene>
<dbReference type="NCBIfam" id="NF011430">
    <property type="entry name" value="PRK14861.1"/>
    <property type="match status" value="1"/>
</dbReference>
<dbReference type="Pfam" id="PF02416">
    <property type="entry name" value="TatA_B_E"/>
    <property type="match status" value="1"/>
</dbReference>
<dbReference type="InterPro" id="IPR003369">
    <property type="entry name" value="TatA/B/E"/>
</dbReference>
<keyword evidence="8 10" id="KW-0472">Membrane</keyword>
<keyword evidence="4 10" id="KW-0812">Transmembrane</keyword>
<evidence type="ECO:0000256" key="5">
    <source>
        <dbReference type="ARBA" id="ARBA00022927"/>
    </source>
</evidence>
<keyword evidence="2" id="KW-0813">Transport</keyword>
<evidence type="ECO:0000256" key="1">
    <source>
        <dbReference type="ARBA" id="ARBA00004162"/>
    </source>
</evidence>
<dbReference type="Gene3D" id="1.20.5.3310">
    <property type="match status" value="1"/>
</dbReference>
<name>A0A383D804_9ZZZZ</name>
<evidence type="ECO:0000256" key="4">
    <source>
        <dbReference type="ARBA" id="ARBA00022692"/>
    </source>
</evidence>
<dbReference type="GO" id="GO:0043953">
    <property type="term" value="P:protein transport by the Tat complex"/>
    <property type="evidence" value="ECO:0007669"/>
    <property type="project" value="InterPro"/>
</dbReference>
<evidence type="ECO:0000256" key="9">
    <source>
        <dbReference type="SAM" id="MobiDB-lite"/>
    </source>
</evidence>
<evidence type="ECO:0000256" key="8">
    <source>
        <dbReference type="ARBA" id="ARBA00023136"/>
    </source>
</evidence>
<dbReference type="GO" id="GO:0005886">
    <property type="term" value="C:plasma membrane"/>
    <property type="evidence" value="ECO:0007669"/>
    <property type="project" value="UniProtKB-SubCell"/>
</dbReference>
<dbReference type="AlphaFoldDB" id="A0A383D804"/>
<accession>A0A383D804</accession>
<evidence type="ECO:0000256" key="7">
    <source>
        <dbReference type="ARBA" id="ARBA00023010"/>
    </source>
</evidence>
<keyword evidence="5" id="KW-0653">Protein transport</keyword>
<sequence>MIDVMLAFMGLGMGEVILILAIVLIMFGAKKLPELAKGLGKGIKEFKRASSDIQDEMDRSTHYEEEHRPQHQETRKQVEKKDSSNKDDTVTVESTTESDTSKS</sequence>
<dbReference type="PANTHER" id="PTHR42982:SF1">
    <property type="entry name" value="SEC-INDEPENDENT PROTEIN TRANSLOCASE PROTEIN TATA"/>
    <property type="match status" value="1"/>
</dbReference>